<evidence type="ECO:0000313" key="6">
    <source>
        <dbReference type="Proteomes" id="UP000451860"/>
    </source>
</evidence>
<dbReference type="InterPro" id="IPR003439">
    <property type="entry name" value="ABC_transporter-like_ATP-bd"/>
</dbReference>
<feature type="domain" description="ABC transporter" evidence="4">
    <location>
        <begin position="11"/>
        <end position="243"/>
    </location>
</feature>
<dbReference type="SUPFAM" id="SSF52540">
    <property type="entry name" value="P-loop containing nucleoside triphosphate hydrolases"/>
    <property type="match status" value="1"/>
</dbReference>
<dbReference type="GO" id="GO:0015192">
    <property type="term" value="F:L-phenylalanine transmembrane transporter activity"/>
    <property type="evidence" value="ECO:0007669"/>
    <property type="project" value="TreeGrafter"/>
</dbReference>
<dbReference type="Pfam" id="PF00005">
    <property type="entry name" value="ABC_tran"/>
    <property type="match status" value="1"/>
</dbReference>
<organism evidence="5 6">
    <name type="scientific">Georgenia thermotolerans</name>
    <dbReference type="NCBI Taxonomy" id="527326"/>
    <lineage>
        <taxon>Bacteria</taxon>
        <taxon>Bacillati</taxon>
        <taxon>Actinomycetota</taxon>
        <taxon>Actinomycetes</taxon>
        <taxon>Micrococcales</taxon>
        <taxon>Bogoriellaceae</taxon>
        <taxon>Georgenia</taxon>
    </lineage>
</organism>
<dbReference type="GO" id="GO:1903806">
    <property type="term" value="P:L-isoleucine import across plasma membrane"/>
    <property type="evidence" value="ECO:0007669"/>
    <property type="project" value="TreeGrafter"/>
</dbReference>
<dbReference type="PROSITE" id="PS50893">
    <property type="entry name" value="ABC_TRANSPORTER_2"/>
    <property type="match status" value="1"/>
</dbReference>
<keyword evidence="6" id="KW-1185">Reference proteome</keyword>
<dbReference type="GO" id="GO:0005886">
    <property type="term" value="C:plasma membrane"/>
    <property type="evidence" value="ECO:0007669"/>
    <property type="project" value="TreeGrafter"/>
</dbReference>
<dbReference type="PANTHER" id="PTHR45772:SF7">
    <property type="entry name" value="AMINO ACID ABC TRANSPORTER ATP-BINDING PROTEIN"/>
    <property type="match status" value="1"/>
</dbReference>
<reference evidence="5 6" key="1">
    <citation type="submission" date="2019-10" db="EMBL/GenBank/DDBJ databases">
        <title>Georgenia wutianyii sp. nov. and Georgenia yuyongxinii sp. nov. isolated from plateau pika (Ochotona curzoniae) in the Qinghai-Tibet plateau of China.</title>
        <authorList>
            <person name="Tian Z."/>
        </authorList>
    </citation>
    <scope>NUCLEOTIDE SEQUENCE [LARGE SCALE GENOMIC DNA]</scope>
    <source>
        <strain evidence="5 6">DSM 21501</strain>
    </source>
</reference>
<dbReference type="GO" id="GO:0042941">
    <property type="term" value="P:D-alanine transmembrane transport"/>
    <property type="evidence" value="ECO:0007669"/>
    <property type="project" value="TreeGrafter"/>
</dbReference>
<dbReference type="GO" id="GO:0005304">
    <property type="term" value="F:L-valine transmembrane transporter activity"/>
    <property type="evidence" value="ECO:0007669"/>
    <property type="project" value="TreeGrafter"/>
</dbReference>
<dbReference type="InterPro" id="IPR003593">
    <property type="entry name" value="AAA+_ATPase"/>
</dbReference>
<dbReference type="OrthoDB" id="9805514at2"/>
<sequence>MSAQAAMTDTLAASGITRSFRGVKALSGVDLAVTRGAVLGLIGPNGAGKSTLVNIISGYDRPDTGTVTMDGTDVTRTDARTKARSGLARTFQHGHTYHGLSVRENIEVAALGTGRRRAEARRRAEELMERLGIADRANQMAATLPHGTERRLGVARALAVEPRYLLLDEPAAGLNEGEIGEFGEVVRSIAAAGTGVLLIDHNIRLIMAVCDLIHVVVQGKSFLEGTPAEVQGSESLAEAYLGRSGRVHDAA</sequence>
<dbReference type="InterPro" id="IPR027417">
    <property type="entry name" value="P-loop_NTPase"/>
</dbReference>
<evidence type="ECO:0000313" key="5">
    <source>
        <dbReference type="EMBL" id="KAE8766090.1"/>
    </source>
</evidence>
<evidence type="ECO:0000259" key="4">
    <source>
        <dbReference type="PROSITE" id="PS50893"/>
    </source>
</evidence>
<evidence type="ECO:0000256" key="1">
    <source>
        <dbReference type="ARBA" id="ARBA00022448"/>
    </source>
</evidence>
<proteinExistence type="predicted"/>
<dbReference type="Proteomes" id="UP000451860">
    <property type="component" value="Unassembled WGS sequence"/>
</dbReference>
<name>A0A7J5UUZ4_9MICO</name>
<keyword evidence="2" id="KW-0547">Nucleotide-binding</keyword>
<evidence type="ECO:0000256" key="3">
    <source>
        <dbReference type="ARBA" id="ARBA00022840"/>
    </source>
</evidence>
<dbReference type="AlphaFoldDB" id="A0A7J5UUZ4"/>
<dbReference type="GO" id="GO:0015808">
    <property type="term" value="P:L-alanine transport"/>
    <property type="evidence" value="ECO:0007669"/>
    <property type="project" value="TreeGrafter"/>
</dbReference>
<keyword evidence="1" id="KW-0813">Transport</keyword>
<dbReference type="PANTHER" id="PTHR45772">
    <property type="entry name" value="CONSERVED COMPONENT OF ABC TRANSPORTER FOR NATURAL AMINO ACIDS-RELATED"/>
    <property type="match status" value="1"/>
</dbReference>
<accession>A0A7J5UUZ4</accession>
<dbReference type="GO" id="GO:0016887">
    <property type="term" value="F:ATP hydrolysis activity"/>
    <property type="evidence" value="ECO:0007669"/>
    <property type="project" value="InterPro"/>
</dbReference>
<dbReference type="InterPro" id="IPR051120">
    <property type="entry name" value="ABC_AA/LPS_Transport"/>
</dbReference>
<protein>
    <submittedName>
        <fullName evidence="5">ATP-binding cassette domain-containing protein</fullName>
    </submittedName>
</protein>
<dbReference type="EMBL" id="WHJE01000001">
    <property type="protein sequence ID" value="KAE8766090.1"/>
    <property type="molecule type" value="Genomic_DNA"/>
</dbReference>
<gene>
    <name evidence="5" type="ORF">GB883_00150</name>
</gene>
<dbReference type="RefSeq" id="WP_152199332.1">
    <property type="nucleotide sequence ID" value="NZ_VUKF01000001.1"/>
</dbReference>
<dbReference type="GO" id="GO:1903805">
    <property type="term" value="P:L-valine import across plasma membrane"/>
    <property type="evidence" value="ECO:0007669"/>
    <property type="project" value="TreeGrafter"/>
</dbReference>
<comment type="caution">
    <text evidence="5">The sequence shown here is derived from an EMBL/GenBank/DDBJ whole genome shotgun (WGS) entry which is preliminary data.</text>
</comment>
<evidence type="ECO:0000256" key="2">
    <source>
        <dbReference type="ARBA" id="ARBA00022741"/>
    </source>
</evidence>
<dbReference type="GO" id="GO:0015188">
    <property type="term" value="F:L-isoleucine transmembrane transporter activity"/>
    <property type="evidence" value="ECO:0007669"/>
    <property type="project" value="TreeGrafter"/>
</dbReference>
<dbReference type="Gene3D" id="3.40.50.300">
    <property type="entry name" value="P-loop containing nucleotide triphosphate hydrolases"/>
    <property type="match status" value="1"/>
</dbReference>
<dbReference type="GO" id="GO:0005524">
    <property type="term" value="F:ATP binding"/>
    <property type="evidence" value="ECO:0007669"/>
    <property type="project" value="UniProtKB-KW"/>
</dbReference>
<dbReference type="SMART" id="SM00382">
    <property type="entry name" value="AAA"/>
    <property type="match status" value="1"/>
</dbReference>
<keyword evidence="3 5" id="KW-0067">ATP-binding</keyword>